<dbReference type="GO" id="GO:0071051">
    <property type="term" value="P:poly(A)-dependent snoRNA 3'-end processing"/>
    <property type="evidence" value="ECO:0007669"/>
    <property type="project" value="TreeGrafter"/>
</dbReference>
<dbReference type="InterPro" id="IPR036397">
    <property type="entry name" value="RNaseH_sf"/>
</dbReference>
<dbReference type="InterPro" id="IPR045092">
    <property type="entry name" value="Rrp6-like"/>
</dbReference>
<accession>A0A1I8BR41</accession>
<dbReference type="GO" id="GO:0005730">
    <property type="term" value="C:nucleolus"/>
    <property type="evidence" value="ECO:0007669"/>
    <property type="project" value="TreeGrafter"/>
</dbReference>
<dbReference type="GO" id="GO:0071039">
    <property type="term" value="P:nuclear polyadenylation-dependent CUT catabolic process"/>
    <property type="evidence" value="ECO:0007669"/>
    <property type="project" value="TreeGrafter"/>
</dbReference>
<dbReference type="GO" id="GO:0071040">
    <property type="term" value="P:nuclear polyadenylation-dependent antisense transcript catabolic process"/>
    <property type="evidence" value="ECO:0007669"/>
    <property type="project" value="TreeGrafter"/>
</dbReference>
<dbReference type="InterPro" id="IPR012337">
    <property type="entry name" value="RNaseH-like_sf"/>
</dbReference>
<organism evidence="2 3">
    <name type="scientific">Meloidogyne hapla</name>
    <name type="common">Root-knot nematode worm</name>
    <dbReference type="NCBI Taxonomy" id="6305"/>
    <lineage>
        <taxon>Eukaryota</taxon>
        <taxon>Metazoa</taxon>
        <taxon>Ecdysozoa</taxon>
        <taxon>Nematoda</taxon>
        <taxon>Chromadorea</taxon>
        <taxon>Rhabditida</taxon>
        <taxon>Tylenchina</taxon>
        <taxon>Tylenchomorpha</taxon>
        <taxon>Tylenchoidea</taxon>
        <taxon>Meloidogynidae</taxon>
        <taxon>Meloidogyninae</taxon>
        <taxon>Meloidogyne</taxon>
    </lineage>
</organism>
<dbReference type="Proteomes" id="UP000095281">
    <property type="component" value="Unplaced"/>
</dbReference>
<evidence type="ECO:0000313" key="3">
    <source>
        <dbReference type="WBParaSite" id="MhA1_Contig492.frz3.gene17"/>
    </source>
</evidence>
<protein>
    <submittedName>
        <fullName evidence="3">3'-5' exonuclease domain-containing protein</fullName>
    </submittedName>
</protein>
<dbReference type="PANTHER" id="PTHR12124:SF47">
    <property type="entry name" value="EXOSOME COMPONENT 10"/>
    <property type="match status" value="1"/>
</dbReference>
<dbReference type="GO" id="GO:0071035">
    <property type="term" value="P:nuclear polyadenylation-dependent rRNA catabolic process"/>
    <property type="evidence" value="ECO:0007669"/>
    <property type="project" value="TreeGrafter"/>
</dbReference>
<dbReference type="AlphaFoldDB" id="A0A1I8BR41"/>
<dbReference type="GO" id="GO:0071044">
    <property type="term" value="P:histone mRNA catabolic process"/>
    <property type="evidence" value="ECO:0007669"/>
    <property type="project" value="TreeGrafter"/>
</dbReference>
<dbReference type="GO" id="GO:0000175">
    <property type="term" value="F:3'-5'-RNA exonuclease activity"/>
    <property type="evidence" value="ECO:0007669"/>
    <property type="project" value="InterPro"/>
</dbReference>
<dbReference type="Gene3D" id="3.30.420.10">
    <property type="entry name" value="Ribonuclease H-like superfamily/Ribonuclease H"/>
    <property type="match status" value="1"/>
</dbReference>
<keyword evidence="2" id="KW-1185">Reference proteome</keyword>
<evidence type="ECO:0000313" key="2">
    <source>
        <dbReference type="Proteomes" id="UP000095281"/>
    </source>
</evidence>
<dbReference type="GO" id="GO:0071036">
    <property type="term" value="P:nuclear polyadenylation-dependent snoRNA catabolic process"/>
    <property type="evidence" value="ECO:0007669"/>
    <property type="project" value="TreeGrafter"/>
</dbReference>
<dbReference type="GO" id="GO:0071037">
    <property type="term" value="P:nuclear polyadenylation-dependent snRNA catabolic process"/>
    <property type="evidence" value="ECO:0007669"/>
    <property type="project" value="TreeGrafter"/>
</dbReference>
<dbReference type="SUPFAM" id="SSF53098">
    <property type="entry name" value="Ribonuclease H-like"/>
    <property type="match status" value="1"/>
</dbReference>
<dbReference type="GO" id="GO:0071038">
    <property type="term" value="P:TRAMP-dependent tRNA surveillance pathway"/>
    <property type="evidence" value="ECO:0007669"/>
    <property type="project" value="TreeGrafter"/>
</dbReference>
<dbReference type="Pfam" id="PF01612">
    <property type="entry name" value="DNA_pol_A_exo1"/>
    <property type="match status" value="1"/>
</dbReference>
<dbReference type="WBParaSite" id="MhA1_Contig492.frz3.gene17">
    <property type="protein sequence ID" value="MhA1_Contig492.frz3.gene17"/>
    <property type="gene ID" value="MhA1_Contig492.frz3.gene17"/>
</dbReference>
<dbReference type="InterPro" id="IPR002562">
    <property type="entry name" value="3'-5'_exonuclease_dom"/>
</dbReference>
<proteinExistence type="predicted"/>
<dbReference type="GO" id="GO:0003727">
    <property type="term" value="F:single-stranded RNA binding"/>
    <property type="evidence" value="ECO:0007669"/>
    <property type="project" value="TreeGrafter"/>
</dbReference>
<dbReference type="GO" id="GO:0000467">
    <property type="term" value="P:exonucleolytic trimming to generate mature 3'-end of 5.8S rRNA from tricistronic rRNA transcript (SSU-rRNA, 5.8S rRNA, LSU-rRNA)"/>
    <property type="evidence" value="ECO:0007669"/>
    <property type="project" value="InterPro"/>
</dbReference>
<dbReference type="PANTHER" id="PTHR12124">
    <property type="entry name" value="POLYMYOSITIS/SCLERODERMA AUTOANTIGEN-RELATED"/>
    <property type="match status" value="1"/>
</dbReference>
<dbReference type="GO" id="GO:0000176">
    <property type="term" value="C:nuclear exosome (RNase complex)"/>
    <property type="evidence" value="ECO:0007669"/>
    <property type="project" value="TreeGrafter"/>
</dbReference>
<dbReference type="SMART" id="SM00474">
    <property type="entry name" value="35EXOc"/>
    <property type="match status" value="1"/>
</dbReference>
<evidence type="ECO:0000259" key="1">
    <source>
        <dbReference type="SMART" id="SM00474"/>
    </source>
</evidence>
<sequence length="466" mass="53452">MDDLFSSSDNLVKQLRKISPEYIGKERFERLLRIFNKFSLRAKDDNITGGQFQMVCGPLAGRIEDFFDHIDCELNKAEEEKKRIAEHEVEVTSKRKSRKRKLYSLNSLNTQVPDPLPVGISLNRTPFFFIERSHDVINLGKVLKQVEVFAFDLERTVAFRHGSTNKVCLLQISTQNEDFVIDTLAYGMRSAVANYLRPAFEDPQIIKIVHGHDDAKWLRTVFDIHIKNQFDTSTNGHSLQQLVYIACGVKLEKEYQTADWMLRSKSWLFVSLFHGKELFCLRLNSSHSGGRTLEALDPNTSKAIPKQNTLDLILNASNLREEWSDEELRLKEKAERENAWQFARVVGVISVDNESRTIYRIGHFSKFGFRQNKFARLGDVKDLTDSNSTGVGIYSKLCWTFRPKEYLLIPTIGCEIVDEQAANLLLGNLEHFKYLPEPNTSPETEIAIDAGYTKRLDVPKPNADNP</sequence>
<name>A0A1I8BR41_MELHA</name>
<reference evidence="3" key="1">
    <citation type="submission" date="2016-11" db="UniProtKB">
        <authorList>
            <consortium name="WormBaseParasite"/>
        </authorList>
    </citation>
    <scope>IDENTIFICATION</scope>
</reference>
<feature type="domain" description="3'-5' exonuclease" evidence="1">
    <location>
        <begin position="127"/>
        <end position="294"/>
    </location>
</feature>